<dbReference type="EMBL" id="CM042043">
    <property type="protein sequence ID" value="KAI3695563.1"/>
    <property type="molecule type" value="Genomic_DNA"/>
</dbReference>
<evidence type="ECO:0000313" key="2">
    <source>
        <dbReference type="Proteomes" id="UP001056120"/>
    </source>
</evidence>
<sequence>MENATVTSSQTLIFTISKFCPLHPINFASWLVTIQIHHSLSMHDVFNQALGFYINGDVAGSDQRGKASHNVVGGLYLRRCLLLNPKVEFHWKIRKPRPSYLSHLAKKQLSVNDSRLTTLPPPPKWKKKIDSPVVEAAMDDFVNKLLQEFVVDLDVVDLVGDHLELFRKNQAAIGREVMVTLSSEERDERLKHHLMASKELHPALISSENEPWNPPSSAWARVLEAATQRRTEVLHPENLENMWTRGRNYKKKTHKKVECSGINENFNDQTREHNLDEVLCDQSKTSDPSDLIEENNSNVLGSKSNLESSNSVSDLNIQNQVGGLIISEFYSANAGGDNDVDDIHSGSDKVTWTEGYVLKLRCRDLLSITNIVEQHEVWDFLSMSSKSYSFGRSSSVVQSLAVNVDDAVVDIARQFKGVSGSLMKKVVGPCSPSESESSVANRNVPLKTDSVTKQTTSDLGNSFSDNEECEKDRLLHHEEKVGPATQANNQILEKSEEQNKNSSEVQSEIPSLAANLPSTSGLKEDPLGVPAEWSPPNSAVCLKQLGYGLLELTLLTVFPELQSIMLNVHEKKKEQLTSNFKVYNSQRKNKEMVEKLEICINILKMGFEFVMVFFGDLKFAIHQSNQQSMSCTSQTPYIGLLP</sequence>
<gene>
    <name evidence="1" type="ORF">L1987_78560</name>
</gene>
<reference evidence="1 2" key="2">
    <citation type="journal article" date="2022" name="Mol. Ecol. Resour.">
        <title>The genomes of chicory, endive, great burdock and yacon provide insights into Asteraceae paleo-polyploidization history and plant inulin production.</title>
        <authorList>
            <person name="Fan W."/>
            <person name="Wang S."/>
            <person name="Wang H."/>
            <person name="Wang A."/>
            <person name="Jiang F."/>
            <person name="Liu H."/>
            <person name="Zhao H."/>
            <person name="Xu D."/>
            <person name="Zhang Y."/>
        </authorList>
    </citation>
    <scope>NUCLEOTIDE SEQUENCE [LARGE SCALE GENOMIC DNA]</scope>
    <source>
        <strain evidence="2">cv. Yunnan</strain>
        <tissue evidence="1">Leaves</tissue>
    </source>
</reference>
<accession>A0ACB8ZD74</accession>
<comment type="caution">
    <text evidence="1">The sequence shown here is derived from an EMBL/GenBank/DDBJ whole genome shotgun (WGS) entry which is preliminary data.</text>
</comment>
<keyword evidence="2" id="KW-1185">Reference proteome</keyword>
<reference evidence="2" key="1">
    <citation type="journal article" date="2022" name="Mol. Ecol. Resour.">
        <title>The genomes of chicory, endive, great burdock and yacon provide insights into Asteraceae palaeo-polyploidization history and plant inulin production.</title>
        <authorList>
            <person name="Fan W."/>
            <person name="Wang S."/>
            <person name="Wang H."/>
            <person name="Wang A."/>
            <person name="Jiang F."/>
            <person name="Liu H."/>
            <person name="Zhao H."/>
            <person name="Xu D."/>
            <person name="Zhang Y."/>
        </authorList>
    </citation>
    <scope>NUCLEOTIDE SEQUENCE [LARGE SCALE GENOMIC DNA]</scope>
    <source>
        <strain evidence="2">cv. Yunnan</strain>
    </source>
</reference>
<dbReference type="Proteomes" id="UP001056120">
    <property type="component" value="Linkage Group LG26"/>
</dbReference>
<name>A0ACB8ZD74_9ASTR</name>
<proteinExistence type="predicted"/>
<protein>
    <submittedName>
        <fullName evidence="1">Uncharacterized protein</fullName>
    </submittedName>
</protein>
<evidence type="ECO:0000313" key="1">
    <source>
        <dbReference type="EMBL" id="KAI3695563.1"/>
    </source>
</evidence>
<organism evidence="1 2">
    <name type="scientific">Smallanthus sonchifolius</name>
    <dbReference type="NCBI Taxonomy" id="185202"/>
    <lineage>
        <taxon>Eukaryota</taxon>
        <taxon>Viridiplantae</taxon>
        <taxon>Streptophyta</taxon>
        <taxon>Embryophyta</taxon>
        <taxon>Tracheophyta</taxon>
        <taxon>Spermatophyta</taxon>
        <taxon>Magnoliopsida</taxon>
        <taxon>eudicotyledons</taxon>
        <taxon>Gunneridae</taxon>
        <taxon>Pentapetalae</taxon>
        <taxon>asterids</taxon>
        <taxon>campanulids</taxon>
        <taxon>Asterales</taxon>
        <taxon>Asteraceae</taxon>
        <taxon>Asteroideae</taxon>
        <taxon>Heliantheae alliance</taxon>
        <taxon>Millerieae</taxon>
        <taxon>Smallanthus</taxon>
    </lineage>
</organism>